<dbReference type="InterPro" id="IPR011856">
    <property type="entry name" value="tRNA_endonuc-like_dom_sf"/>
</dbReference>
<accession>A0ABX2HSL4</accession>
<keyword evidence="2" id="KW-1185">Reference proteome</keyword>
<dbReference type="Gene3D" id="3.40.1350.10">
    <property type="match status" value="1"/>
</dbReference>
<proteinExistence type="predicted"/>
<name>A0ABX2HSL4_9FIRM</name>
<protein>
    <recommendedName>
        <fullName evidence="3">EVE domain-containing protein</fullName>
    </recommendedName>
</protein>
<evidence type="ECO:0008006" key="3">
    <source>
        <dbReference type="Google" id="ProtNLM"/>
    </source>
</evidence>
<dbReference type="Proteomes" id="UP000669239">
    <property type="component" value="Unassembled WGS sequence"/>
</dbReference>
<organism evidence="1 2">
    <name type="scientific">Enterocloster aldenensis</name>
    <dbReference type="NCBI Taxonomy" id="358742"/>
    <lineage>
        <taxon>Bacteria</taxon>
        <taxon>Bacillati</taxon>
        <taxon>Bacillota</taxon>
        <taxon>Clostridia</taxon>
        <taxon>Lachnospirales</taxon>
        <taxon>Lachnospiraceae</taxon>
        <taxon>Enterocloster</taxon>
    </lineage>
</organism>
<comment type="caution">
    <text evidence="1">The sequence shown here is derived from an EMBL/GenBank/DDBJ whole genome shotgun (WGS) entry which is preliminary data.</text>
</comment>
<reference evidence="1 2" key="1">
    <citation type="journal article" date="2020" name="Cell Host Microbe">
        <title>Functional and Genomic Variation between Human-Derived Isolates of Lachnospiraceae Reveals Inter- and Intra-Species Diversity.</title>
        <authorList>
            <person name="Sorbara M.T."/>
            <person name="Littmann E.R."/>
            <person name="Fontana E."/>
            <person name="Moody T.U."/>
            <person name="Kohout C.E."/>
            <person name="Gjonbalaj M."/>
            <person name="Eaton V."/>
            <person name="Seok R."/>
            <person name="Leiner I.M."/>
            <person name="Pamer E.G."/>
        </authorList>
    </citation>
    <scope>NUCLEOTIDE SEQUENCE [LARGE SCALE GENOMIC DNA]</scope>
    <source>
        <strain evidence="1 2">MSK.1.17</strain>
    </source>
</reference>
<dbReference type="RefSeq" id="WP_165642790.1">
    <property type="nucleotide sequence ID" value="NZ_WTVF01000032.1"/>
</dbReference>
<evidence type="ECO:0000313" key="2">
    <source>
        <dbReference type="Proteomes" id="UP000669239"/>
    </source>
</evidence>
<dbReference type="EMBL" id="JAAITT010000039">
    <property type="protein sequence ID" value="NSJ51330.1"/>
    <property type="molecule type" value="Genomic_DNA"/>
</dbReference>
<sequence length="371" mass="42657">MAGYIMTLSDIDSLTYCVKTGTYSTNLGTPKGNWMTYHEGTFADYLSMKPGDSIYFFIKRKIYGIGKLIEIHSECRFLNYIGADRPVDYSKKNYKKLEPLLDEGAANNRCLCVFEPSPLFFLNGVDMDDALNSNPDRFRMLRAMWKVSFIKVDDDENQALMDIILKRNEEDLLLNKNAYPFSKVLHNQIRDKNTEQYKLTADNILMSCAKGSKINHEMAIEAALCEILSGDNSTPMGKWDYISHQVVASPFKAIEYMDKMDIFGYRYIPGYKTKSRYLVVEIKKGEAADDVIGQIMKYVDWIQGEYAYGDYSMIEAYVVASGFSDSVRQKRDRECVRHYTKGCRPAIPCIWSSVKLVEYEFIDNKLSLKEV</sequence>
<evidence type="ECO:0000313" key="1">
    <source>
        <dbReference type="EMBL" id="NSJ51330.1"/>
    </source>
</evidence>
<gene>
    <name evidence="1" type="ORF">G5B36_21835</name>
</gene>